<dbReference type="EMBL" id="KB933340">
    <property type="protein sequence ID" value="EON96444.1"/>
    <property type="molecule type" value="Genomic_DNA"/>
</dbReference>
<dbReference type="eggNOG" id="ENOG502SPEQ">
    <property type="taxonomic scope" value="Eukaryota"/>
</dbReference>
<dbReference type="Proteomes" id="UP000014074">
    <property type="component" value="Unassembled WGS sequence"/>
</dbReference>
<name>R8BAX7_PHAM7</name>
<feature type="region of interest" description="Disordered" evidence="1">
    <location>
        <begin position="1"/>
        <end position="46"/>
    </location>
</feature>
<dbReference type="HOGENOM" id="CLU_1300456_0_0_1"/>
<gene>
    <name evidence="2" type="ORF">UCRPA7_8053</name>
</gene>
<keyword evidence="2" id="KW-0808">Transferase</keyword>
<feature type="compositionally biased region" description="Polar residues" evidence="1">
    <location>
        <begin position="30"/>
        <end position="39"/>
    </location>
</feature>
<sequence>MSSQTSRVTRSRAKQISATSKQEQTDHTDTTIPSESTAASADAGEVDATKLKGIVWPGMGIFDAATSEQKRMRNQKKDSSVLQNMITTSKSVHHDKFVWDDDFAGVPRIRDIYASPSTDGSPDADEDEDKQAKKKRGRRPAMVEDGDSIRQTRSTTKAATQGRRGPKPKMPLKKVKDESDSDAEEMNDGLSDDVFHDNRTRRSGKPITIHHQ</sequence>
<feature type="compositionally biased region" description="Basic residues" evidence="1">
    <location>
        <begin position="201"/>
        <end position="212"/>
    </location>
</feature>
<reference evidence="3" key="1">
    <citation type="journal article" date="2013" name="Genome Announc.">
        <title>Draft genome sequence of the ascomycete Phaeoacremonium aleophilum strain UCR-PA7, a causal agent of the esca disease complex in grapevines.</title>
        <authorList>
            <person name="Blanco-Ulate B."/>
            <person name="Rolshausen P."/>
            <person name="Cantu D."/>
        </authorList>
    </citation>
    <scope>NUCLEOTIDE SEQUENCE [LARGE SCALE GENOMIC DNA]</scope>
    <source>
        <strain evidence="3">UCR-PA7</strain>
    </source>
</reference>
<evidence type="ECO:0000313" key="2">
    <source>
        <dbReference type="EMBL" id="EON96444.1"/>
    </source>
</evidence>
<evidence type="ECO:0000313" key="3">
    <source>
        <dbReference type="Proteomes" id="UP000014074"/>
    </source>
</evidence>
<feature type="region of interest" description="Disordered" evidence="1">
    <location>
        <begin position="110"/>
        <end position="212"/>
    </location>
</feature>
<proteinExistence type="predicted"/>
<feature type="compositionally biased region" description="Basic residues" evidence="1">
    <location>
        <begin position="164"/>
        <end position="173"/>
    </location>
</feature>
<feature type="compositionally biased region" description="Acidic residues" evidence="1">
    <location>
        <begin position="179"/>
        <end position="191"/>
    </location>
</feature>
<protein>
    <submittedName>
        <fullName evidence="2">Putative type-2 protein geranylgeranyltransferase subunit beta protein</fullName>
    </submittedName>
</protein>
<dbReference type="RefSeq" id="XP_007918753.1">
    <property type="nucleotide sequence ID" value="XM_007920562.1"/>
</dbReference>
<keyword evidence="3" id="KW-1185">Reference proteome</keyword>
<dbReference type="GeneID" id="19328869"/>
<feature type="compositionally biased region" description="Polar residues" evidence="1">
    <location>
        <begin position="149"/>
        <end position="159"/>
    </location>
</feature>
<feature type="compositionally biased region" description="Polar residues" evidence="1">
    <location>
        <begin position="1"/>
        <end position="22"/>
    </location>
</feature>
<dbReference type="AlphaFoldDB" id="R8BAX7"/>
<dbReference type="GO" id="GO:0016740">
    <property type="term" value="F:transferase activity"/>
    <property type="evidence" value="ECO:0007669"/>
    <property type="project" value="UniProtKB-KW"/>
</dbReference>
<accession>R8BAX7</accession>
<evidence type="ECO:0000256" key="1">
    <source>
        <dbReference type="SAM" id="MobiDB-lite"/>
    </source>
</evidence>
<organism evidence="2 3">
    <name type="scientific">Phaeoacremonium minimum (strain UCR-PA7)</name>
    <name type="common">Esca disease fungus</name>
    <name type="synonym">Togninia minima</name>
    <dbReference type="NCBI Taxonomy" id="1286976"/>
    <lineage>
        <taxon>Eukaryota</taxon>
        <taxon>Fungi</taxon>
        <taxon>Dikarya</taxon>
        <taxon>Ascomycota</taxon>
        <taxon>Pezizomycotina</taxon>
        <taxon>Sordariomycetes</taxon>
        <taxon>Sordariomycetidae</taxon>
        <taxon>Togniniales</taxon>
        <taxon>Togniniaceae</taxon>
        <taxon>Phaeoacremonium</taxon>
    </lineage>
</organism>
<dbReference type="KEGG" id="tmn:UCRPA7_8053"/>
<dbReference type="OrthoDB" id="5428259at2759"/>